<dbReference type="PROSITE" id="PS50801">
    <property type="entry name" value="STAS"/>
    <property type="match status" value="1"/>
</dbReference>
<gene>
    <name evidence="2" type="ORF">MBEBAB_1438</name>
</gene>
<comment type="caution">
    <text evidence="2">The sequence shown here is derived from an EMBL/GenBank/DDBJ whole genome shotgun (WGS) entry which is preliminary data.</text>
</comment>
<dbReference type="EMBL" id="BATC01000020">
    <property type="protein sequence ID" value="GAD59188.1"/>
    <property type="molecule type" value="Genomic_DNA"/>
</dbReference>
<dbReference type="Pfam" id="PF13466">
    <property type="entry name" value="STAS_2"/>
    <property type="match status" value="1"/>
</dbReference>
<evidence type="ECO:0000259" key="1">
    <source>
        <dbReference type="PROSITE" id="PS50801"/>
    </source>
</evidence>
<dbReference type="InterPro" id="IPR002645">
    <property type="entry name" value="STAS_dom"/>
</dbReference>
<protein>
    <submittedName>
        <fullName evidence="2">Chemotaxis protein cheX</fullName>
    </submittedName>
</protein>
<evidence type="ECO:0000313" key="2">
    <source>
        <dbReference type="EMBL" id="GAD59188.1"/>
    </source>
</evidence>
<dbReference type="AlphaFoldDB" id="A0A8E0NBA2"/>
<organism evidence="2 3">
    <name type="scientific">Brevundimonas abyssalis TAR-001</name>
    <dbReference type="NCBI Taxonomy" id="1391729"/>
    <lineage>
        <taxon>Bacteria</taxon>
        <taxon>Pseudomonadati</taxon>
        <taxon>Pseudomonadota</taxon>
        <taxon>Alphaproteobacteria</taxon>
        <taxon>Caulobacterales</taxon>
        <taxon>Caulobacteraceae</taxon>
        <taxon>Brevundimonas</taxon>
    </lineage>
</organism>
<accession>A0A8E0NBA2</accession>
<sequence length="92" mass="9509">MTAVRLPAVLDIRAAGTLREDLLALRGSDIVLDGGEVERIGGLCLQVLISAKKTWAMDGKALTLAPLSDALTEQLAAYGCADLNTDLVGATG</sequence>
<dbReference type="OrthoDB" id="7280289at2"/>
<proteinExistence type="predicted"/>
<dbReference type="InterPro" id="IPR036513">
    <property type="entry name" value="STAS_dom_sf"/>
</dbReference>
<dbReference type="Proteomes" id="UP000016569">
    <property type="component" value="Unassembled WGS sequence"/>
</dbReference>
<name>A0A8E0NBA2_9CAUL</name>
<dbReference type="SUPFAM" id="SSF52091">
    <property type="entry name" value="SpoIIaa-like"/>
    <property type="match status" value="1"/>
</dbReference>
<evidence type="ECO:0000313" key="3">
    <source>
        <dbReference type="Proteomes" id="UP000016569"/>
    </source>
</evidence>
<dbReference type="InterPro" id="IPR058548">
    <property type="entry name" value="MlaB-like_STAS"/>
</dbReference>
<dbReference type="Gene3D" id="3.30.750.24">
    <property type="entry name" value="STAS domain"/>
    <property type="match status" value="1"/>
</dbReference>
<feature type="domain" description="STAS" evidence="1">
    <location>
        <begin position="1"/>
        <end position="92"/>
    </location>
</feature>
<dbReference type="RefSeq" id="WP_021697283.1">
    <property type="nucleotide sequence ID" value="NZ_BATC01000020.1"/>
</dbReference>
<keyword evidence="3" id="KW-1185">Reference proteome</keyword>
<reference evidence="3" key="1">
    <citation type="journal article" date="2013" name="Genome Announc.">
        <title>Draft Genome Sequence of the Dimorphic Prosthecate Bacterium Brevundimonas abyssalis TAR-001T.</title>
        <authorList>
            <person name="Tsubouchi T."/>
            <person name="Nishi S."/>
            <person name="Usui K."/>
            <person name="Shimane Y."/>
            <person name="Takaki Y."/>
            <person name="Maruyama T."/>
            <person name="Hatada Y."/>
        </authorList>
    </citation>
    <scope>NUCLEOTIDE SEQUENCE [LARGE SCALE GENOMIC DNA]</scope>
    <source>
        <strain evidence="3">TAR-001</strain>
    </source>
</reference>